<sequence>MPKQTATAVSWDGAPPFEAQLVHYGLKSSKTKAVARMRLVDAVNAGNLSVPEHVSKLEAKLKKEWTKNDKDLKKVSSSSTGSGLIEAKKATAATGKKPVNKRKAEATLTPATSSTGTAKSNTKKAKTAATAKATTRETKLRVAKTEPEGPKVQKKQTARRGGHSQGLVRGASTAVSQPQERPARTKQTARRSSAFMARGRIPAPSPAQSSGRHDYDMNSENQGYDEDGSRGYDEDEDNYDEDDSDIVLAPLGLLNGSYEIQSEYVESEWNVGSEFSLDLTLEGSSLWGSFDLGILEGVILFEERPWQSSHDPVPIIWRGRELDGPISYGDQNEGWMKFYGNGRVEGWIDFSSITFQGDRLQGQGTQGTKTAKSLRNEWLGYSEDQYEYENRSRW</sequence>
<dbReference type="AlphaFoldDB" id="F0XAT2"/>
<proteinExistence type="predicted"/>
<feature type="compositionally biased region" description="Acidic residues" evidence="1">
    <location>
        <begin position="233"/>
        <end position="242"/>
    </location>
</feature>
<evidence type="ECO:0000256" key="1">
    <source>
        <dbReference type="SAM" id="MobiDB-lite"/>
    </source>
</evidence>
<reference evidence="2 3" key="1">
    <citation type="journal article" date="2011" name="Proc. Natl. Acad. Sci. U.S.A.">
        <title>Genome and transcriptome analyses of the mountain pine beetle-fungal symbiont Grosmannia clavigera, a lodgepole pine pathogen.</title>
        <authorList>
            <person name="DiGuistini S."/>
            <person name="Wang Y."/>
            <person name="Liao N.Y."/>
            <person name="Taylor G."/>
            <person name="Tanguay P."/>
            <person name="Feau N."/>
            <person name="Henrissat B."/>
            <person name="Chan S.K."/>
            <person name="Hesse-Orce U."/>
            <person name="Alamouti S.M."/>
            <person name="Tsui C.K.M."/>
            <person name="Docking R.T."/>
            <person name="Levasseur A."/>
            <person name="Haridas S."/>
            <person name="Robertson G."/>
            <person name="Birol I."/>
            <person name="Holt R.A."/>
            <person name="Marra M.A."/>
            <person name="Hamelin R.C."/>
            <person name="Hirst M."/>
            <person name="Jones S.J.M."/>
            <person name="Bohlmann J."/>
            <person name="Breuil C."/>
        </authorList>
    </citation>
    <scope>NUCLEOTIDE SEQUENCE [LARGE SCALE GENOMIC DNA]</scope>
    <source>
        <strain evidence="3">kw1407 / UAMH 11150</strain>
    </source>
</reference>
<dbReference type="InParanoid" id="F0XAT2"/>
<feature type="compositionally biased region" description="Low complexity" evidence="1">
    <location>
        <begin position="111"/>
        <end position="120"/>
    </location>
</feature>
<protein>
    <submittedName>
        <fullName evidence="2">Uncharacterized protein</fullName>
    </submittedName>
</protein>
<dbReference type="Proteomes" id="UP000007796">
    <property type="component" value="Unassembled WGS sequence"/>
</dbReference>
<accession>F0XAT2</accession>
<keyword evidence="3" id="KW-1185">Reference proteome</keyword>
<dbReference type="STRING" id="655863.F0XAT2"/>
<dbReference type="RefSeq" id="XP_014175579.1">
    <property type="nucleotide sequence ID" value="XM_014320104.1"/>
</dbReference>
<dbReference type="eggNOG" id="ENOG502SS7G">
    <property type="taxonomic scope" value="Eukaryota"/>
</dbReference>
<feature type="compositionally biased region" description="Basic and acidic residues" evidence="1">
    <location>
        <begin position="134"/>
        <end position="151"/>
    </location>
</feature>
<feature type="compositionally biased region" description="Basic residues" evidence="1">
    <location>
        <begin position="152"/>
        <end position="162"/>
    </location>
</feature>
<dbReference type="HOGENOM" id="CLU_048145_0_0_1"/>
<evidence type="ECO:0000313" key="3">
    <source>
        <dbReference type="Proteomes" id="UP000007796"/>
    </source>
</evidence>
<dbReference type="EMBL" id="GL629735">
    <property type="protein sequence ID" value="EFX06097.1"/>
    <property type="molecule type" value="Genomic_DNA"/>
</dbReference>
<name>F0XAT2_GROCL</name>
<gene>
    <name evidence="2" type="ORF">CMQ_4166</name>
</gene>
<dbReference type="OrthoDB" id="4121058at2759"/>
<organism evidence="3">
    <name type="scientific">Grosmannia clavigera (strain kw1407 / UAMH 11150)</name>
    <name type="common">Blue stain fungus</name>
    <name type="synonym">Graphiocladiella clavigera</name>
    <dbReference type="NCBI Taxonomy" id="655863"/>
    <lineage>
        <taxon>Eukaryota</taxon>
        <taxon>Fungi</taxon>
        <taxon>Dikarya</taxon>
        <taxon>Ascomycota</taxon>
        <taxon>Pezizomycotina</taxon>
        <taxon>Sordariomycetes</taxon>
        <taxon>Sordariomycetidae</taxon>
        <taxon>Ophiostomatales</taxon>
        <taxon>Ophiostomataceae</taxon>
        <taxon>Leptographium</taxon>
    </lineage>
</organism>
<feature type="region of interest" description="Disordered" evidence="1">
    <location>
        <begin position="67"/>
        <end position="242"/>
    </location>
</feature>
<dbReference type="GeneID" id="25977347"/>
<evidence type="ECO:0000313" key="2">
    <source>
        <dbReference type="EMBL" id="EFX06097.1"/>
    </source>
</evidence>